<dbReference type="PANTHER" id="PTHR35402">
    <property type="entry name" value="INTEGRAL MEMBRANE PROTEIN-RELATED"/>
    <property type="match status" value="1"/>
</dbReference>
<evidence type="ECO:0000313" key="9">
    <source>
        <dbReference type="Proteomes" id="UP000589516"/>
    </source>
</evidence>
<evidence type="ECO:0000256" key="4">
    <source>
        <dbReference type="ARBA" id="ARBA00022989"/>
    </source>
</evidence>
<evidence type="ECO:0000256" key="6">
    <source>
        <dbReference type="SAM" id="Phobius"/>
    </source>
</evidence>
<organism evidence="8 9">
    <name type="scientific">Marine Group III euryarchaeote</name>
    <dbReference type="NCBI Taxonomy" id="2173149"/>
    <lineage>
        <taxon>Archaea</taxon>
        <taxon>Methanobacteriati</taxon>
        <taxon>Thermoplasmatota</taxon>
        <taxon>Thermoplasmata</taxon>
        <taxon>Candidatus Thermoprofundales</taxon>
    </lineage>
</organism>
<dbReference type="PANTHER" id="PTHR35402:SF1">
    <property type="entry name" value="TYPE II SECRETION SYSTEM PROTEIN GSPF DOMAIN-CONTAINING PROTEIN"/>
    <property type="match status" value="1"/>
</dbReference>
<evidence type="ECO:0000256" key="3">
    <source>
        <dbReference type="ARBA" id="ARBA00022692"/>
    </source>
</evidence>
<evidence type="ECO:0000256" key="2">
    <source>
        <dbReference type="ARBA" id="ARBA00022475"/>
    </source>
</evidence>
<evidence type="ECO:0000259" key="7">
    <source>
        <dbReference type="Pfam" id="PF00482"/>
    </source>
</evidence>
<dbReference type="InterPro" id="IPR018076">
    <property type="entry name" value="T2SS_GspF_dom"/>
</dbReference>
<sequence length="313" mass="34466">MAPVVLSGLQSLSLLLFGWLGRLLTKDSFRLKQQLVKARIPLLPEGYVAHAAMQVFATFIAGLALVFAFIAVGVPFLAQMTGPDGEPIIVSEFIQAILALVLVIVLPLLIAMVNWLEPGLKAGSRAKDMDRKLPFAASYTAAMAAANATPAMVFKSLARSEDIYGEISKDAAWVYHSVEFMGRDLVTTLKEAVERSPSERFAEFLQGIVGTLTSGGNLKLYFLNRAEYYAQANRVHVKSVIQQMALFAEAYVVMAVALPIFAMIMAVITFWVSGSGMKLEEEHLYMMVFLMFPMIQIFFAYIFLALSNEVAID</sequence>
<feature type="transmembrane region" description="Helical" evidence="6">
    <location>
        <begin position="250"/>
        <end position="272"/>
    </location>
</feature>
<dbReference type="AlphaFoldDB" id="A0A7C7ZDV9"/>
<feature type="transmembrane region" description="Helical" evidence="6">
    <location>
        <begin position="284"/>
        <end position="306"/>
    </location>
</feature>
<keyword evidence="3 6" id="KW-0812">Transmembrane</keyword>
<feature type="transmembrane region" description="Helical" evidence="6">
    <location>
        <begin position="6"/>
        <end position="25"/>
    </location>
</feature>
<proteinExistence type="predicted"/>
<dbReference type="EMBL" id="DUAV01000031">
    <property type="protein sequence ID" value="HIG63834.1"/>
    <property type="molecule type" value="Genomic_DNA"/>
</dbReference>
<feature type="domain" description="Type II secretion system protein GspF" evidence="7">
    <location>
        <begin position="139"/>
        <end position="265"/>
    </location>
</feature>
<evidence type="ECO:0000256" key="5">
    <source>
        <dbReference type="ARBA" id="ARBA00023136"/>
    </source>
</evidence>
<evidence type="ECO:0000256" key="1">
    <source>
        <dbReference type="ARBA" id="ARBA00004651"/>
    </source>
</evidence>
<evidence type="ECO:0000313" key="8">
    <source>
        <dbReference type="EMBL" id="HIG63834.1"/>
    </source>
</evidence>
<reference evidence="9" key="1">
    <citation type="journal article" date="2019" name="bioRxiv">
        <title>Genome diversification in globally distributed novel marine Proteobacteria is linked to environmental adaptation.</title>
        <authorList>
            <person name="Zhou Z."/>
            <person name="Tran P.Q."/>
            <person name="Kieft K."/>
            <person name="Anantharaman K."/>
        </authorList>
    </citation>
    <scope>NUCLEOTIDE SEQUENCE [LARGE SCALE GENOMIC DNA]</scope>
</reference>
<dbReference type="InterPro" id="IPR056569">
    <property type="entry name" value="ArlJ-like"/>
</dbReference>
<keyword evidence="4 6" id="KW-1133">Transmembrane helix</keyword>
<comment type="caution">
    <text evidence="8">The sequence shown here is derived from an EMBL/GenBank/DDBJ whole genome shotgun (WGS) entry which is preliminary data.</text>
</comment>
<dbReference type="GO" id="GO:0005886">
    <property type="term" value="C:plasma membrane"/>
    <property type="evidence" value="ECO:0007669"/>
    <property type="project" value="UniProtKB-SubCell"/>
</dbReference>
<keyword evidence="5 6" id="KW-0472">Membrane</keyword>
<feature type="transmembrane region" description="Helical" evidence="6">
    <location>
        <begin position="46"/>
        <end position="73"/>
    </location>
</feature>
<gene>
    <name evidence="8" type="ORF">EYQ16_04895</name>
</gene>
<protein>
    <recommendedName>
        <fullName evidence="7">Type II secretion system protein GspF domain-containing protein</fullName>
    </recommendedName>
</protein>
<dbReference type="Pfam" id="PF00482">
    <property type="entry name" value="T2SSF"/>
    <property type="match status" value="1"/>
</dbReference>
<comment type="subcellular location">
    <subcellularLocation>
        <location evidence="1">Cell membrane</location>
        <topology evidence="1">Multi-pass membrane protein</topology>
    </subcellularLocation>
</comment>
<feature type="transmembrane region" description="Helical" evidence="6">
    <location>
        <begin position="93"/>
        <end position="116"/>
    </location>
</feature>
<name>A0A7C7ZDV9_9ARCH</name>
<dbReference type="Proteomes" id="UP000589516">
    <property type="component" value="Unassembled WGS sequence"/>
</dbReference>
<accession>A0A7C7ZDV9</accession>
<keyword evidence="2" id="KW-1003">Cell membrane</keyword>